<feature type="non-terminal residue" evidence="1">
    <location>
        <position position="43"/>
    </location>
</feature>
<feature type="non-terminal residue" evidence="1">
    <location>
        <position position="1"/>
    </location>
</feature>
<name>A0ACA9QW09_9GLOM</name>
<dbReference type="Proteomes" id="UP000789702">
    <property type="component" value="Unassembled WGS sequence"/>
</dbReference>
<evidence type="ECO:0000313" key="1">
    <source>
        <dbReference type="EMBL" id="CAG8766700.1"/>
    </source>
</evidence>
<organism evidence="1 2">
    <name type="scientific">Dentiscutata heterogama</name>
    <dbReference type="NCBI Taxonomy" id="1316150"/>
    <lineage>
        <taxon>Eukaryota</taxon>
        <taxon>Fungi</taxon>
        <taxon>Fungi incertae sedis</taxon>
        <taxon>Mucoromycota</taxon>
        <taxon>Glomeromycotina</taxon>
        <taxon>Glomeromycetes</taxon>
        <taxon>Diversisporales</taxon>
        <taxon>Gigasporaceae</taxon>
        <taxon>Dentiscutata</taxon>
    </lineage>
</organism>
<keyword evidence="2" id="KW-1185">Reference proteome</keyword>
<comment type="caution">
    <text evidence="1">The sequence shown here is derived from an EMBL/GenBank/DDBJ whole genome shotgun (WGS) entry which is preliminary data.</text>
</comment>
<sequence length="43" mass="4822">ASALYDSNGPVVLLSESNWAEEVFYTEKVVVVEFFAPWCGHCK</sequence>
<protein>
    <submittedName>
        <fullName evidence="1">12345_t:CDS:1</fullName>
    </submittedName>
</protein>
<reference evidence="1" key="1">
    <citation type="submission" date="2021-06" db="EMBL/GenBank/DDBJ databases">
        <authorList>
            <person name="Kallberg Y."/>
            <person name="Tangrot J."/>
            <person name="Rosling A."/>
        </authorList>
    </citation>
    <scope>NUCLEOTIDE SEQUENCE</scope>
    <source>
        <strain evidence="1">IL203A</strain>
    </source>
</reference>
<evidence type="ECO:0000313" key="2">
    <source>
        <dbReference type="Proteomes" id="UP000789702"/>
    </source>
</evidence>
<accession>A0ACA9QW09</accession>
<proteinExistence type="predicted"/>
<gene>
    <name evidence="1" type="ORF">DHETER_LOCUS15604</name>
</gene>
<dbReference type="EMBL" id="CAJVPU010054297">
    <property type="protein sequence ID" value="CAG8766700.1"/>
    <property type="molecule type" value="Genomic_DNA"/>
</dbReference>